<dbReference type="KEGG" id="srn:A4G23_04713"/>
<dbReference type="PANTHER" id="PTHR30572:SF4">
    <property type="entry name" value="ABC TRANSPORTER PERMEASE YTRF"/>
    <property type="match status" value="1"/>
</dbReference>
<feature type="transmembrane region" description="Helical" evidence="8">
    <location>
        <begin position="543"/>
        <end position="563"/>
    </location>
</feature>
<dbReference type="OrthoDB" id="5101691at2"/>
<dbReference type="InterPro" id="IPR003838">
    <property type="entry name" value="ABC3_permease_C"/>
</dbReference>
<evidence type="ECO:0000256" key="2">
    <source>
        <dbReference type="ARBA" id="ARBA00022475"/>
    </source>
</evidence>
<evidence type="ECO:0000256" key="5">
    <source>
        <dbReference type="ARBA" id="ARBA00023136"/>
    </source>
</evidence>
<accession>A0A1D8G8Q7</accession>
<dbReference type="EMBL" id="CP017316">
    <property type="protein sequence ID" value="AOT61822.1"/>
    <property type="molecule type" value="Genomic_DNA"/>
</dbReference>
<proteinExistence type="inferred from homology"/>
<dbReference type="STRING" id="285473.A4G23_04713"/>
<sequence>MVGLLVRRARAHRLPLVAALLAVLLTTTVLAGLAAFAGSVGDAGLRHALAHRDAADAALLITTPRAGIDPEAATGEARRAAERSFAGLPVGLRRFDHSGPYALPRTADAGGGATRPGAGQGSGPGAGGTVDLTEFAAVHPGAVRFTAGRRPAAAAPGGVVEVAVPEAAARRLGMRPGPRVLTLADRLGGPPVRIRVTGVYRPADAADPYWRLDRLGGGRGVRADGAFTSYGPLLADPALFGSGRVARQELGWAATASFGALRADDVDGLRDAARRSRDHVAAQPLLGGDATVRTSLPEALDRLERSLLVARATLLIVSVQLALLAGYALLLVSRLLTAERDVETRLLLARGASRSRIAWLAALEALLLALPAAVCAPLLAGPLARLTAERGLPAGAGPRLDAGPDPVVWLTGPAVAVACAAAVAWPALTAARAADRGRARALPGPLRAGADLALVALAAVAYWQLERRTAGGDVLGGGGPPGVDPLLLVAPALALLAGAVVTLRLLPPVARFAGRLAAAGRGLTAPLAGWQLSRRPARAAGPVLLLVLAVSTGMLAIGHGASWERSQEDQADFRAGADIRVTGGVTARFGQGGAYAGMPGLRAAVPAARTAMSLSGGRAAAVLALDTEAAHRRLPFRYDLAESDDPAGLVASLAPRTRPRTGIVLPPDTRRLHLDVALTRPPGGDGPHGAGAAALALTVEDRYGVPYRLPLGTVPYAEGPGPGTRTVTADVDRAAGAPYGRAAGPLAVTGVEIEERGNPARATPKRFTVRALRAEAGYGTIGPVTEPVAVPDGLVWEARVAGERATGAGERAPEATAGASTARAPLEVAFHTGVAPVPDAWGAERSATVRAVLRRAAPPVPSALATPRFLESSGAAVGTTLEVPMPGGPVRVRVSGVLDAVPTTGPGAAGSAEDTAAAERADGGALLLDLRAVNQVLAARPDASLPPGEWWLFAERGAAAEVAAALRARADTDPSGVVVRDELARRLSDDPLGAGPRAALLGAAVAAALLAAVGFAVSTAGALRERSAEFAVLRALGARRRLPARLVALEQASLIGLALVIGPLLGALLARAVVPLVVLTGHATRPVPEVLVELPLGRVLALLAGVAVAPALIVAAVALRRGGAARAAGAREGGVG</sequence>
<reference evidence="10 11" key="1">
    <citation type="submission" date="2016-09" db="EMBL/GenBank/DDBJ databases">
        <title>Streptomyces rubrolavendulae MJM4426 Genome sequencing and assembly.</title>
        <authorList>
            <person name="Kim J.-G."/>
        </authorList>
    </citation>
    <scope>NUCLEOTIDE SEQUENCE [LARGE SCALE GENOMIC DNA]</scope>
    <source>
        <strain evidence="10 11">MJM4426</strain>
    </source>
</reference>
<dbReference type="Proteomes" id="UP000095349">
    <property type="component" value="Chromosome"/>
</dbReference>
<feature type="transmembrane region" description="Helical" evidence="8">
    <location>
        <begin position="448"/>
        <end position="465"/>
    </location>
</feature>
<comment type="similarity">
    <text evidence="6">Belongs to the ABC-4 integral membrane protein family.</text>
</comment>
<dbReference type="InterPro" id="IPR050250">
    <property type="entry name" value="Macrolide_Exporter_MacB"/>
</dbReference>
<evidence type="ECO:0000256" key="8">
    <source>
        <dbReference type="SAM" id="Phobius"/>
    </source>
</evidence>
<evidence type="ECO:0000259" key="9">
    <source>
        <dbReference type="Pfam" id="PF02687"/>
    </source>
</evidence>
<feature type="transmembrane region" description="Helical" evidence="8">
    <location>
        <begin position="1054"/>
        <end position="1079"/>
    </location>
</feature>
<dbReference type="RefSeq" id="WP_069978674.1">
    <property type="nucleotide sequence ID" value="NZ_CP017316.1"/>
</dbReference>
<feature type="transmembrane region" description="Helical" evidence="8">
    <location>
        <begin position="998"/>
        <end position="1017"/>
    </location>
</feature>
<feature type="transmembrane region" description="Helical" evidence="8">
    <location>
        <begin position="1099"/>
        <end position="1119"/>
    </location>
</feature>
<keyword evidence="5 8" id="KW-0472">Membrane</keyword>
<evidence type="ECO:0000313" key="11">
    <source>
        <dbReference type="Proteomes" id="UP000095349"/>
    </source>
</evidence>
<keyword evidence="3 8" id="KW-0812">Transmembrane</keyword>
<feature type="domain" description="ABC3 transporter permease C-terminal" evidence="9">
    <location>
        <begin position="1003"/>
        <end position="1120"/>
    </location>
</feature>
<feature type="transmembrane region" description="Helical" evidence="8">
    <location>
        <begin position="485"/>
        <end position="506"/>
    </location>
</feature>
<feature type="transmembrane region" description="Helical" evidence="8">
    <location>
        <begin position="312"/>
        <end position="336"/>
    </location>
</feature>
<comment type="subcellular location">
    <subcellularLocation>
        <location evidence="1">Cell membrane</location>
        <topology evidence="1">Multi-pass membrane protein</topology>
    </subcellularLocation>
</comment>
<evidence type="ECO:0000256" key="3">
    <source>
        <dbReference type="ARBA" id="ARBA00022692"/>
    </source>
</evidence>
<gene>
    <name evidence="10" type="ORF">A4G23_04713</name>
</gene>
<dbReference type="Pfam" id="PF02687">
    <property type="entry name" value="FtsX"/>
    <property type="match status" value="2"/>
</dbReference>
<protein>
    <submittedName>
        <fullName evidence="10">FtsX-like permease family protein</fullName>
    </submittedName>
</protein>
<keyword evidence="11" id="KW-1185">Reference proteome</keyword>
<feature type="transmembrane region" description="Helical" evidence="8">
    <location>
        <begin position="407"/>
        <end position="428"/>
    </location>
</feature>
<dbReference type="PATRIC" id="fig|285473.5.peg.4967"/>
<name>A0A1D8G8Q7_9ACTN</name>
<dbReference type="PANTHER" id="PTHR30572">
    <property type="entry name" value="MEMBRANE COMPONENT OF TRANSPORTER-RELATED"/>
    <property type="match status" value="1"/>
</dbReference>
<evidence type="ECO:0000256" key="7">
    <source>
        <dbReference type="SAM" id="MobiDB-lite"/>
    </source>
</evidence>
<keyword evidence="4 8" id="KW-1133">Transmembrane helix</keyword>
<organism evidence="10 11">
    <name type="scientific">Streptomyces rubrolavendulae</name>
    <dbReference type="NCBI Taxonomy" id="285473"/>
    <lineage>
        <taxon>Bacteria</taxon>
        <taxon>Bacillati</taxon>
        <taxon>Actinomycetota</taxon>
        <taxon>Actinomycetes</taxon>
        <taxon>Kitasatosporales</taxon>
        <taxon>Streptomycetaceae</taxon>
        <taxon>Streptomyces</taxon>
    </lineage>
</organism>
<feature type="transmembrane region" description="Helical" evidence="8">
    <location>
        <begin position="357"/>
        <end position="380"/>
    </location>
</feature>
<feature type="compositionally biased region" description="Gly residues" evidence="7">
    <location>
        <begin position="109"/>
        <end position="127"/>
    </location>
</feature>
<dbReference type="GO" id="GO:0022857">
    <property type="term" value="F:transmembrane transporter activity"/>
    <property type="evidence" value="ECO:0007669"/>
    <property type="project" value="TreeGrafter"/>
</dbReference>
<feature type="region of interest" description="Disordered" evidence="7">
    <location>
        <begin position="103"/>
        <end position="127"/>
    </location>
</feature>
<dbReference type="AlphaFoldDB" id="A0A1D8G8Q7"/>
<feature type="domain" description="ABC3 transporter permease C-terminal" evidence="9">
    <location>
        <begin position="316"/>
        <end position="428"/>
    </location>
</feature>
<dbReference type="GO" id="GO:0005886">
    <property type="term" value="C:plasma membrane"/>
    <property type="evidence" value="ECO:0007669"/>
    <property type="project" value="UniProtKB-SubCell"/>
</dbReference>
<keyword evidence="2" id="KW-1003">Cell membrane</keyword>
<evidence type="ECO:0000256" key="6">
    <source>
        <dbReference type="ARBA" id="ARBA00038076"/>
    </source>
</evidence>
<evidence type="ECO:0000256" key="4">
    <source>
        <dbReference type="ARBA" id="ARBA00022989"/>
    </source>
</evidence>
<evidence type="ECO:0000256" key="1">
    <source>
        <dbReference type="ARBA" id="ARBA00004651"/>
    </source>
</evidence>
<evidence type="ECO:0000313" key="10">
    <source>
        <dbReference type="EMBL" id="AOT61822.1"/>
    </source>
</evidence>